<feature type="chain" id="PRO_5023943186" evidence="1">
    <location>
        <begin position="20"/>
        <end position="185"/>
    </location>
</feature>
<dbReference type="SMART" id="SM00855">
    <property type="entry name" value="PGAM"/>
    <property type="match status" value="1"/>
</dbReference>
<dbReference type="RefSeq" id="WP_151135023.1">
    <property type="nucleotide sequence ID" value="NZ_CP043311.1"/>
</dbReference>
<organism evidence="2 3">
    <name type="scientific">Metapseudomonas lalkuanensis</name>
    <dbReference type="NCBI Taxonomy" id="2604832"/>
    <lineage>
        <taxon>Bacteria</taxon>
        <taxon>Pseudomonadati</taxon>
        <taxon>Pseudomonadota</taxon>
        <taxon>Gammaproteobacteria</taxon>
        <taxon>Pseudomonadales</taxon>
        <taxon>Pseudomonadaceae</taxon>
        <taxon>Metapseudomonas</taxon>
    </lineage>
</organism>
<dbReference type="Gene3D" id="3.40.50.1240">
    <property type="entry name" value="Phosphoglycerate mutase-like"/>
    <property type="match status" value="1"/>
</dbReference>
<evidence type="ECO:0000313" key="2">
    <source>
        <dbReference type="EMBL" id="QEY63900.1"/>
    </source>
</evidence>
<dbReference type="InterPro" id="IPR013078">
    <property type="entry name" value="His_Pase_superF_clade-1"/>
</dbReference>
<dbReference type="SUPFAM" id="SSF53254">
    <property type="entry name" value="Phosphoglycerate mutase-like"/>
    <property type="match status" value="1"/>
</dbReference>
<evidence type="ECO:0000313" key="3">
    <source>
        <dbReference type="Proteomes" id="UP000327179"/>
    </source>
</evidence>
<dbReference type="CDD" id="cd07040">
    <property type="entry name" value="HP"/>
    <property type="match status" value="1"/>
</dbReference>
<accession>A0A5J6QN83</accession>
<dbReference type="KEGG" id="plal:FXN65_18275"/>
<feature type="signal peptide" evidence="1">
    <location>
        <begin position="1"/>
        <end position="19"/>
    </location>
</feature>
<keyword evidence="3" id="KW-1185">Reference proteome</keyword>
<reference evidence="2 3" key="1">
    <citation type="submission" date="2019-08" db="EMBL/GenBank/DDBJ databases">
        <title>Whole-genome Sequencing of e-waste polymer degrading bacterium Pseudomonas sp. strain PE08.</title>
        <authorList>
            <person name="Kirdat K."/>
            <person name="Debbarma P."/>
            <person name="Narawade N."/>
            <person name="Suyal D."/>
            <person name="Thorat V."/>
            <person name="Shouche Y."/>
            <person name="Goel R."/>
            <person name="Yadav A."/>
        </authorList>
    </citation>
    <scope>NUCLEOTIDE SEQUENCE [LARGE SCALE GENOMIC DNA]</scope>
    <source>
        <strain evidence="2 3">PE08</strain>
    </source>
</reference>
<gene>
    <name evidence="2" type="ORF">FXN65_18275</name>
</gene>
<dbReference type="Pfam" id="PF00300">
    <property type="entry name" value="His_Phos_1"/>
    <property type="match status" value="1"/>
</dbReference>
<dbReference type="InterPro" id="IPR029033">
    <property type="entry name" value="His_PPase_superfam"/>
</dbReference>
<dbReference type="Proteomes" id="UP000327179">
    <property type="component" value="Chromosome"/>
</dbReference>
<dbReference type="EMBL" id="CP043311">
    <property type="protein sequence ID" value="QEY63900.1"/>
    <property type="molecule type" value="Genomic_DNA"/>
</dbReference>
<dbReference type="AlphaFoldDB" id="A0A5J6QN83"/>
<evidence type="ECO:0000256" key="1">
    <source>
        <dbReference type="SAM" id="SignalP"/>
    </source>
</evidence>
<keyword evidence="1" id="KW-0732">Signal</keyword>
<protein>
    <submittedName>
        <fullName evidence="2">Histidine phosphatase family protein</fullName>
    </submittedName>
</protein>
<proteinExistence type="predicted"/>
<name>A0A5J6QN83_9GAMM</name>
<sequence>MTRIVILTLIALLALPVVADQKSAWQALREGKAFLLLRHTTAPGTGDPEGFRLGDCSTQRNLSDRGRQEARRWGKLLVRRKVEQPRLYTSNWCRAQDTAQEMGLGAVETLSALDSFFSDPESQAAQTVELRKAIDKVPKDRPVVMVSHQVNIKALTGVAPKNGEGLIIALPLAEPPKVLARIRQP</sequence>